<dbReference type="PRINTS" id="PR01021">
    <property type="entry name" value="OMPADOMAIN"/>
</dbReference>
<evidence type="ECO:0000259" key="5">
    <source>
        <dbReference type="PROSITE" id="PS51123"/>
    </source>
</evidence>
<keyword evidence="7" id="KW-1185">Reference proteome</keyword>
<evidence type="ECO:0000256" key="2">
    <source>
        <dbReference type="ARBA" id="ARBA00023136"/>
    </source>
</evidence>
<dbReference type="Proteomes" id="UP001060414">
    <property type="component" value="Chromosome"/>
</dbReference>
<dbReference type="Pfam" id="PF00691">
    <property type="entry name" value="OmpA"/>
    <property type="match status" value="1"/>
</dbReference>
<dbReference type="SUPFAM" id="SSF103088">
    <property type="entry name" value="OmpA-like"/>
    <property type="match status" value="1"/>
</dbReference>
<dbReference type="RefSeq" id="WP_260747779.1">
    <property type="nucleotide sequence ID" value="NZ_CP092109.1"/>
</dbReference>
<dbReference type="InterPro" id="IPR036737">
    <property type="entry name" value="OmpA-like_sf"/>
</dbReference>
<dbReference type="CDD" id="cd07185">
    <property type="entry name" value="OmpA_C-like"/>
    <property type="match status" value="1"/>
</dbReference>
<evidence type="ECO:0000313" key="6">
    <source>
        <dbReference type="EMBL" id="UWZ79427.1"/>
    </source>
</evidence>
<reference evidence="6" key="1">
    <citation type="journal article" date="2022" name="Environ. Microbiol.">
        <title>Geoalkalibacter halelectricus SAP #1 sp. nov. possessing extracellular electron transfer and mineral#reducing capabilities from a haloalkaline environment.</title>
        <authorList>
            <person name="Yadav S."/>
            <person name="Singh R."/>
            <person name="Sundharam S.S."/>
            <person name="Chaudhary S."/>
            <person name="Krishnamurthi S."/>
            <person name="Patil S.A."/>
        </authorList>
    </citation>
    <scope>NUCLEOTIDE SEQUENCE</scope>
    <source>
        <strain evidence="6">SAP-1</strain>
    </source>
</reference>
<evidence type="ECO:0000313" key="7">
    <source>
        <dbReference type="Proteomes" id="UP001060414"/>
    </source>
</evidence>
<keyword evidence="2 3" id="KW-0472">Membrane</keyword>
<proteinExistence type="predicted"/>
<name>A0ABY5ZJV6_9BACT</name>
<organism evidence="6 7">
    <name type="scientific">Geoalkalibacter halelectricus</name>
    <dbReference type="NCBI Taxonomy" id="2847045"/>
    <lineage>
        <taxon>Bacteria</taxon>
        <taxon>Pseudomonadati</taxon>
        <taxon>Thermodesulfobacteriota</taxon>
        <taxon>Desulfuromonadia</taxon>
        <taxon>Desulfuromonadales</taxon>
        <taxon>Geoalkalibacteraceae</taxon>
        <taxon>Geoalkalibacter</taxon>
    </lineage>
</organism>
<dbReference type="InterPro" id="IPR006665">
    <property type="entry name" value="OmpA-like"/>
</dbReference>
<sequence>MRLFILAAVVVALVPRPALAESICRELYAPDFEPVAQSFSAPSFLITPECPPGRLTAPDHGEDLALRLGAPTVESHTTLPPQLPPCPIIPLTVLFDFGGVEPQAKDLARLDQFPAGCAVWIEGHACDLGSEIYNRELSQRRAAAVAGYLGARGVRVVRQQALGAAHPAGPERAANRRVVVGPASGAKAIREPGKVMEEP</sequence>
<comment type="subcellular location">
    <subcellularLocation>
        <location evidence="1">Membrane</location>
    </subcellularLocation>
</comment>
<dbReference type="EMBL" id="CP092109">
    <property type="protein sequence ID" value="UWZ79427.1"/>
    <property type="molecule type" value="Genomic_DNA"/>
</dbReference>
<accession>A0ABY5ZJV6</accession>
<feature type="signal peptide" evidence="4">
    <location>
        <begin position="1"/>
        <end position="20"/>
    </location>
</feature>
<protein>
    <submittedName>
        <fullName evidence="6">OmpA family protein</fullName>
    </submittedName>
</protein>
<keyword evidence="4" id="KW-0732">Signal</keyword>
<evidence type="ECO:0000256" key="3">
    <source>
        <dbReference type="PROSITE-ProRule" id="PRU00473"/>
    </source>
</evidence>
<feature type="domain" description="OmpA-like" evidence="5">
    <location>
        <begin position="82"/>
        <end position="186"/>
    </location>
</feature>
<dbReference type="InterPro" id="IPR006664">
    <property type="entry name" value="OMP_bac"/>
</dbReference>
<dbReference type="PROSITE" id="PS51123">
    <property type="entry name" value="OMPA_2"/>
    <property type="match status" value="1"/>
</dbReference>
<dbReference type="Gene3D" id="3.30.1330.60">
    <property type="entry name" value="OmpA-like domain"/>
    <property type="match status" value="1"/>
</dbReference>
<gene>
    <name evidence="6" type="ORF">L9S41_17350</name>
</gene>
<feature type="chain" id="PRO_5047272985" evidence="4">
    <location>
        <begin position="21"/>
        <end position="199"/>
    </location>
</feature>
<evidence type="ECO:0000256" key="1">
    <source>
        <dbReference type="ARBA" id="ARBA00004370"/>
    </source>
</evidence>
<evidence type="ECO:0000256" key="4">
    <source>
        <dbReference type="SAM" id="SignalP"/>
    </source>
</evidence>